<dbReference type="SMART" id="SM00867">
    <property type="entry name" value="YceI"/>
    <property type="match status" value="1"/>
</dbReference>
<comment type="caution">
    <text evidence="3">The sequence shown here is derived from an EMBL/GenBank/DDBJ whole genome shotgun (WGS) entry which is preliminary data.</text>
</comment>
<evidence type="ECO:0000256" key="1">
    <source>
        <dbReference type="ARBA" id="ARBA00008812"/>
    </source>
</evidence>
<evidence type="ECO:0000259" key="2">
    <source>
        <dbReference type="SMART" id="SM00867"/>
    </source>
</evidence>
<evidence type="ECO:0000313" key="4">
    <source>
        <dbReference type="Proteomes" id="UP001500443"/>
    </source>
</evidence>
<comment type="similarity">
    <text evidence="1">Belongs to the UPF0312 family.</text>
</comment>
<dbReference type="SUPFAM" id="SSF101874">
    <property type="entry name" value="YceI-like"/>
    <property type="match status" value="1"/>
</dbReference>
<dbReference type="PANTHER" id="PTHR34406">
    <property type="entry name" value="PROTEIN YCEI"/>
    <property type="match status" value="1"/>
</dbReference>
<organism evidence="3 4">
    <name type="scientific">Streptomyces synnematoformans</name>
    <dbReference type="NCBI Taxonomy" id="415721"/>
    <lineage>
        <taxon>Bacteria</taxon>
        <taxon>Bacillati</taxon>
        <taxon>Actinomycetota</taxon>
        <taxon>Actinomycetes</taxon>
        <taxon>Kitasatosporales</taxon>
        <taxon>Streptomycetaceae</taxon>
        <taxon>Streptomyces</taxon>
    </lineage>
</organism>
<dbReference type="Pfam" id="PF04264">
    <property type="entry name" value="YceI"/>
    <property type="match status" value="1"/>
</dbReference>
<gene>
    <name evidence="3" type="ORF">GCM10009802_27430</name>
</gene>
<evidence type="ECO:0000313" key="3">
    <source>
        <dbReference type="EMBL" id="GAA2123162.1"/>
    </source>
</evidence>
<dbReference type="PANTHER" id="PTHR34406:SF1">
    <property type="entry name" value="PROTEIN YCEI"/>
    <property type="match status" value="1"/>
</dbReference>
<feature type="domain" description="Lipid/polyisoprenoid-binding YceI-like" evidence="2">
    <location>
        <begin position="15"/>
        <end position="179"/>
    </location>
</feature>
<reference evidence="4" key="1">
    <citation type="journal article" date="2019" name="Int. J. Syst. Evol. Microbiol.">
        <title>The Global Catalogue of Microorganisms (GCM) 10K type strain sequencing project: providing services to taxonomists for standard genome sequencing and annotation.</title>
        <authorList>
            <consortium name="The Broad Institute Genomics Platform"/>
            <consortium name="The Broad Institute Genome Sequencing Center for Infectious Disease"/>
            <person name="Wu L."/>
            <person name="Ma J."/>
        </authorList>
    </citation>
    <scope>NUCLEOTIDE SEQUENCE [LARGE SCALE GENOMIC DNA]</scope>
    <source>
        <strain evidence="4">JCM 15481</strain>
    </source>
</reference>
<dbReference type="InterPro" id="IPR036761">
    <property type="entry name" value="TTHA0802/YceI-like_sf"/>
</dbReference>
<proteinExistence type="inferred from homology"/>
<name>A0ABP5JV38_9ACTN</name>
<dbReference type="InterPro" id="IPR007372">
    <property type="entry name" value="Lipid/polyisoprenoid-bd_YceI"/>
</dbReference>
<protein>
    <submittedName>
        <fullName evidence="3">YceI family protein</fullName>
    </submittedName>
</protein>
<keyword evidence="4" id="KW-1185">Reference proteome</keyword>
<sequence>MTTHTEQLPGFQTGTWTIDPVHSDVSFVVRHLGVTRVRGTFDQVEGTIVTAEDPLQSQVTAVIKTASVNTRNDMRDDHVRTEDFLDVEKYPEMTFTSTGIRAEDGVYLIDGDLTLRGVTRPVTLETEVGGFGPGMQEGSAVAGFSATTEISRSDFGVTGGAAGAAVSDKIKISLDIEAGRS</sequence>
<dbReference type="RefSeq" id="WP_344290296.1">
    <property type="nucleotide sequence ID" value="NZ_BAAAPF010000071.1"/>
</dbReference>
<dbReference type="Gene3D" id="2.40.128.110">
    <property type="entry name" value="Lipid/polyisoprenoid-binding, YceI-like"/>
    <property type="match status" value="1"/>
</dbReference>
<dbReference type="Proteomes" id="UP001500443">
    <property type="component" value="Unassembled WGS sequence"/>
</dbReference>
<accession>A0ABP5JV38</accession>
<dbReference type="EMBL" id="BAAAPF010000071">
    <property type="protein sequence ID" value="GAA2123162.1"/>
    <property type="molecule type" value="Genomic_DNA"/>
</dbReference>